<sequence length="156" mass="18054">MYGLNEIEKIASHFNIEPENLQLQWEDFCQLMNTKKKEQSTMDSIIKDFKREDTGLITQYPLIHKLLSTAHRSSFKTANLSKIMNIKLNCSTEMFEGFLQAVAKDFMGAKKIWFLNIDPLRGYVAVLDVIVIVSLLTLCFLSGYCTTCIMYLFIQY</sequence>
<gene>
    <name evidence="2" type="ORF">DPMN_063053</name>
</gene>
<reference evidence="2" key="2">
    <citation type="submission" date="2020-11" db="EMBL/GenBank/DDBJ databases">
        <authorList>
            <person name="McCartney M.A."/>
            <person name="Auch B."/>
            <person name="Kono T."/>
            <person name="Mallez S."/>
            <person name="Becker A."/>
            <person name="Gohl D.M."/>
            <person name="Silverstein K.A.T."/>
            <person name="Koren S."/>
            <person name="Bechman K.B."/>
            <person name="Herman A."/>
            <person name="Abrahante J.E."/>
            <person name="Garbe J."/>
        </authorList>
    </citation>
    <scope>NUCLEOTIDE SEQUENCE</scope>
    <source>
        <strain evidence="2">Duluth1</strain>
        <tissue evidence="2">Whole animal</tissue>
    </source>
</reference>
<accession>A0A9D4CAM4</accession>
<evidence type="ECO:0000313" key="2">
    <source>
        <dbReference type="EMBL" id="KAH3720159.1"/>
    </source>
</evidence>
<dbReference type="Proteomes" id="UP000828390">
    <property type="component" value="Unassembled WGS sequence"/>
</dbReference>
<dbReference type="EMBL" id="JAIWYP010000013">
    <property type="protein sequence ID" value="KAH3720159.1"/>
    <property type="molecule type" value="Genomic_DNA"/>
</dbReference>
<proteinExistence type="predicted"/>
<keyword evidence="3" id="KW-1185">Reference proteome</keyword>
<evidence type="ECO:0000313" key="3">
    <source>
        <dbReference type="Proteomes" id="UP000828390"/>
    </source>
</evidence>
<keyword evidence="1" id="KW-0472">Membrane</keyword>
<feature type="transmembrane region" description="Helical" evidence="1">
    <location>
        <begin position="123"/>
        <end position="154"/>
    </location>
</feature>
<keyword evidence="1" id="KW-0812">Transmembrane</keyword>
<keyword evidence="1" id="KW-1133">Transmembrane helix</keyword>
<comment type="caution">
    <text evidence="2">The sequence shown here is derived from an EMBL/GenBank/DDBJ whole genome shotgun (WGS) entry which is preliminary data.</text>
</comment>
<reference evidence="2" key="1">
    <citation type="journal article" date="2019" name="bioRxiv">
        <title>The Genome of the Zebra Mussel, Dreissena polymorpha: A Resource for Invasive Species Research.</title>
        <authorList>
            <person name="McCartney M.A."/>
            <person name="Auch B."/>
            <person name="Kono T."/>
            <person name="Mallez S."/>
            <person name="Zhang Y."/>
            <person name="Obille A."/>
            <person name="Becker A."/>
            <person name="Abrahante J.E."/>
            <person name="Garbe J."/>
            <person name="Badalamenti J.P."/>
            <person name="Herman A."/>
            <person name="Mangelson H."/>
            <person name="Liachko I."/>
            <person name="Sullivan S."/>
            <person name="Sone E.D."/>
            <person name="Koren S."/>
            <person name="Silverstein K.A.T."/>
            <person name="Beckman K.B."/>
            <person name="Gohl D.M."/>
        </authorList>
    </citation>
    <scope>NUCLEOTIDE SEQUENCE</scope>
    <source>
        <strain evidence="2">Duluth1</strain>
        <tissue evidence="2">Whole animal</tissue>
    </source>
</reference>
<organism evidence="2 3">
    <name type="scientific">Dreissena polymorpha</name>
    <name type="common">Zebra mussel</name>
    <name type="synonym">Mytilus polymorpha</name>
    <dbReference type="NCBI Taxonomy" id="45954"/>
    <lineage>
        <taxon>Eukaryota</taxon>
        <taxon>Metazoa</taxon>
        <taxon>Spiralia</taxon>
        <taxon>Lophotrochozoa</taxon>
        <taxon>Mollusca</taxon>
        <taxon>Bivalvia</taxon>
        <taxon>Autobranchia</taxon>
        <taxon>Heteroconchia</taxon>
        <taxon>Euheterodonta</taxon>
        <taxon>Imparidentia</taxon>
        <taxon>Neoheterodontei</taxon>
        <taxon>Myida</taxon>
        <taxon>Dreissenoidea</taxon>
        <taxon>Dreissenidae</taxon>
        <taxon>Dreissena</taxon>
    </lineage>
</organism>
<dbReference type="AlphaFoldDB" id="A0A9D4CAM4"/>
<name>A0A9D4CAM4_DREPO</name>
<evidence type="ECO:0000256" key="1">
    <source>
        <dbReference type="SAM" id="Phobius"/>
    </source>
</evidence>
<protein>
    <submittedName>
        <fullName evidence="2">Uncharacterized protein</fullName>
    </submittedName>
</protein>